<evidence type="ECO:0000313" key="2">
    <source>
        <dbReference type="Proteomes" id="UP001283361"/>
    </source>
</evidence>
<comment type="caution">
    <text evidence="1">The sequence shown here is derived from an EMBL/GenBank/DDBJ whole genome shotgun (WGS) entry which is preliminary data.</text>
</comment>
<accession>A0AAE1D5Y6</accession>
<dbReference type="AlphaFoldDB" id="A0AAE1D5Y6"/>
<evidence type="ECO:0000313" key="1">
    <source>
        <dbReference type="EMBL" id="KAK3758594.1"/>
    </source>
</evidence>
<keyword evidence="2" id="KW-1185">Reference proteome</keyword>
<proteinExistence type="predicted"/>
<dbReference type="Proteomes" id="UP001283361">
    <property type="component" value="Unassembled WGS sequence"/>
</dbReference>
<protein>
    <submittedName>
        <fullName evidence="1">Uncharacterized protein</fullName>
    </submittedName>
</protein>
<sequence length="122" mass="13410">MRGNVHEISATDTRIDKKRASLRVQQGFCGVSLPFSPNYQSSVDSELFKVSATVTNSLTLHSSTPHPHLTLSSPQPYPTFLNTSSSSNTFLPSTLPYIPPPHPHLTSSSPKPYPIFLHLILI</sequence>
<reference evidence="1" key="1">
    <citation type="journal article" date="2023" name="G3 (Bethesda)">
        <title>A reference genome for the long-term kleptoplast-retaining sea slug Elysia crispata morphotype clarki.</title>
        <authorList>
            <person name="Eastman K.E."/>
            <person name="Pendleton A.L."/>
            <person name="Shaikh M.A."/>
            <person name="Suttiyut T."/>
            <person name="Ogas R."/>
            <person name="Tomko P."/>
            <person name="Gavelis G."/>
            <person name="Widhalm J.R."/>
            <person name="Wisecaver J.H."/>
        </authorList>
    </citation>
    <scope>NUCLEOTIDE SEQUENCE</scope>
    <source>
        <strain evidence="1">ECLA1</strain>
    </source>
</reference>
<organism evidence="1 2">
    <name type="scientific">Elysia crispata</name>
    <name type="common">lettuce slug</name>
    <dbReference type="NCBI Taxonomy" id="231223"/>
    <lineage>
        <taxon>Eukaryota</taxon>
        <taxon>Metazoa</taxon>
        <taxon>Spiralia</taxon>
        <taxon>Lophotrochozoa</taxon>
        <taxon>Mollusca</taxon>
        <taxon>Gastropoda</taxon>
        <taxon>Heterobranchia</taxon>
        <taxon>Euthyneura</taxon>
        <taxon>Panpulmonata</taxon>
        <taxon>Sacoglossa</taxon>
        <taxon>Placobranchoidea</taxon>
        <taxon>Plakobranchidae</taxon>
        <taxon>Elysia</taxon>
    </lineage>
</organism>
<gene>
    <name evidence="1" type="ORF">RRG08_041244</name>
</gene>
<dbReference type="EMBL" id="JAWDGP010005262">
    <property type="protein sequence ID" value="KAK3758594.1"/>
    <property type="molecule type" value="Genomic_DNA"/>
</dbReference>
<name>A0AAE1D5Y6_9GAST</name>